<evidence type="ECO:0000256" key="3">
    <source>
        <dbReference type="ARBA" id="ARBA00023136"/>
    </source>
</evidence>
<accession>A0A0R1UBE5</accession>
<dbReference type="EMBL" id="AZFK01000029">
    <property type="protein sequence ID" value="KRL90510.1"/>
    <property type="molecule type" value="Genomic_DNA"/>
</dbReference>
<dbReference type="RefSeq" id="WP_056954401.1">
    <property type="nucleotide sequence ID" value="NZ_AZFK01000029.1"/>
</dbReference>
<evidence type="ECO:0000256" key="1">
    <source>
        <dbReference type="ARBA" id="ARBA00022475"/>
    </source>
</evidence>
<comment type="subcellular location">
    <subcellularLocation>
        <location evidence="5">Cell membrane</location>
        <topology evidence="5">Peripheral membrane protein</topology>
        <orientation evidence="5">Cytoplasmic side</orientation>
    </subcellularLocation>
    <text evidence="5">Localizes to the Z ring in an FtsZ-dependent manner. Targeted to the membrane through a conserved C-terminal amphipathic helix.</text>
</comment>
<feature type="compositionally biased region" description="Low complexity" evidence="7">
    <location>
        <begin position="423"/>
        <end position="450"/>
    </location>
</feature>
<evidence type="ECO:0000256" key="6">
    <source>
        <dbReference type="PIRNR" id="PIRNR003101"/>
    </source>
</evidence>
<proteinExistence type="inferred from homology"/>
<dbReference type="HAMAP" id="MF_02033">
    <property type="entry name" value="FtsA"/>
    <property type="match status" value="1"/>
</dbReference>
<evidence type="ECO:0000256" key="5">
    <source>
        <dbReference type="HAMAP-Rule" id="MF_02033"/>
    </source>
</evidence>
<evidence type="ECO:0000256" key="4">
    <source>
        <dbReference type="ARBA" id="ARBA00023306"/>
    </source>
</evidence>
<dbReference type="PANTHER" id="PTHR32432:SF4">
    <property type="entry name" value="CELL DIVISION PROTEIN FTSA"/>
    <property type="match status" value="1"/>
</dbReference>
<dbReference type="InterPro" id="IPR050696">
    <property type="entry name" value="FtsA/MreB"/>
</dbReference>
<evidence type="ECO:0000259" key="8">
    <source>
        <dbReference type="SMART" id="SM00842"/>
    </source>
</evidence>
<keyword evidence="1 5" id="KW-1003">Cell membrane</keyword>
<dbReference type="Pfam" id="PF14450">
    <property type="entry name" value="FtsA"/>
    <property type="match status" value="1"/>
</dbReference>
<dbReference type="NCBIfam" id="TIGR01174">
    <property type="entry name" value="ftsA"/>
    <property type="match status" value="1"/>
</dbReference>
<keyword evidence="4 5" id="KW-0131">Cell cycle</keyword>
<evidence type="ECO:0000313" key="9">
    <source>
        <dbReference type="EMBL" id="KRL90510.1"/>
    </source>
</evidence>
<comment type="similarity">
    <text evidence="5 6">Belongs to the FtsA/MreB family.</text>
</comment>
<dbReference type="GO" id="GO:0009898">
    <property type="term" value="C:cytoplasmic side of plasma membrane"/>
    <property type="evidence" value="ECO:0007669"/>
    <property type="project" value="UniProtKB-UniRule"/>
</dbReference>
<sequence length="462" mass="49370">MNNSQIYVGLDIGTASIKVLVCENVKGKLEVVGVGSHPTGGLSHGAIVDIDKTAQAIKAAVEQAKAKSGVDIQMVTVGLPANYLKQNEVHGMITVADQGQPREISDRDVLAVTQSTLSQALPPEREVIDLVAKDFAVDQFRGIQDPRGMAGVRLELWATLYSGSKTIVHNTKKAVAAAGLKLQDLVVGPMATGFNLLSDGEQDFGTLLMDFGAGQTTTSIIHDHQLKFAFVDPEGGKYVTKDISTVLNTSQKNAERLKLDHGYALASVVEDDVQLAVDVVGKSQPVNYTEKYLAEIIEARLRQIFRRAKDRLDAIGAPELPGGLVLLGGGAAMPGLRELASEYFPGNIRVVVPEQMGIRHPGYATALSLTMYEASLSDVARLIKQTLHDDALIESPSQRTVNQPVAPQPAPAKKSKPLSFRRPAAPAAKPATPPSEEAPAPAPTKKASAKNGLRSFFSNFFD</sequence>
<dbReference type="Pfam" id="PF02491">
    <property type="entry name" value="SHS2_FTSA"/>
    <property type="match status" value="1"/>
</dbReference>
<dbReference type="Gene3D" id="3.30.420.40">
    <property type="match status" value="2"/>
</dbReference>
<keyword evidence="3 5" id="KW-0472">Membrane</keyword>
<dbReference type="InterPro" id="IPR043129">
    <property type="entry name" value="ATPase_NBD"/>
</dbReference>
<comment type="subunit">
    <text evidence="5">Self-interacts. Interacts with FtsZ.</text>
</comment>
<protein>
    <recommendedName>
        <fullName evidence="5 6">Cell division protein FtsA</fullName>
    </recommendedName>
</protein>
<evidence type="ECO:0000313" key="10">
    <source>
        <dbReference type="Proteomes" id="UP000050816"/>
    </source>
</evidence>
<dbReference type="GO" id="GO:0043093">
    <property type="term" value="P:FtsZ-dependent cytokinesis"/>
    <property type="evidence" value="ECO:0007669"/>
    <property type="project" value="UniProtKB-UniRule"/>
</dbReference>
<dbReference type="AlphaFoldDB" id="A0A0R1UBE5"/>
<evidence type="ECO:0000256" key="2">
    <source>
        <dbReference type="ARBA" id="ARBA00022618"/>
    </source>
</evidence>
<comment type="caution">
    <text evidence="9">The sequence shown here is derived from an EMBL/GenBank/DDBJ whole genome shotgun (WGS) entry which is preliminary data.</text>
</comment>
<dbReference type="GO" id="GO:0032153">
    <property type="term" value="C:cell division site"/>
    <property type="evidence" value="ECO:0007669"/>
    <property type="project" value="UniProtKB-UniRule"/>
</dbReference>
<dbReference type="InterPro" id="IPR003494">
    <property type="entry name" value="SHS2_FtsA"/>
</dbReference>
<keyword evidence="2 5" id="KW-0132">Cell division</keyword>
<dbReference type="PIRSF" id="PIRSF003101">
    <property type="entry name" value="FtsA"/>
    <property type="match status" value="1"/>
</dbReference>
<dbReference type="InterPro" id="IPR020823">
    <property type="entry name" value="Cell_div_FtsA"/>
</dbReference>
<dbReference type="Proteomes" id="UP000050816">
    <property type="component" value="Unassembled WGS sequence"/>
</dbReference>
<dbReference type="SUPFAM" id="SSF53067">
    <property type="entry name" value="Actin-like ATPase domain"/>
    <property type="match status" value="2"/>
</dbReference>
<dbReference type="PANTHER" id="PTHR32432">
    <property type="entry name" value="CELL DIVISION PROTEIN FTSA-RELATED"/>
    <property type="match status" value="1"/>
</dbReference>
<dbReference type="SMART" id="SM00842">
    <property type="entry name" value="FtsA"/>
    <property type="match status" value="1"/>
</dbReference>
<feature type="domain" description="SHS2" evidence="8">
    <location>
        <begin position="7"/>
        <end position="196"/>
    </location>
</feature>
<evidence type="ECO:0000256" key="7">
    <source>
        <dbReference type="SAM" id="MobiDB-lite"/>
    </source>
</evidence>
<name>A0A0R1UBE5_9LACO</name>
<comment type="function">
    <text evidence="5 6">Cell division protein that is involved in the assembly of the Z ring. May serve as a membrane anchor for the Z ring.</text>
</comment>
<dbReference type="PATRIC" id="fig|1423760.3.peg.1384"/>
<feature type="region of interest" description="Disordered" evidence="7">
    <location>
        <begin position="394"/>
        <end position="451"/>
    </location>
</feature>
<organism evidence="9 10">
    <name type="scientific">Limosilactobacillus ingluviei DSM 15946</name>
    <dbReference type="NCBI Taxonomy" id="1423760"/>
    <lineage>
        <taxon>Bacteria</taxon>
        <taxon>Bacillati</taxon>
        <taxon>Bacillota</taxon>
        <taxon>Bacilli</taxon>
        <taxon>Lactobacillales</taxon>
        <taxon>Lactobacillaceae</taxon>
        <taxon>Limosilactobacillus</taxon>
    </lineage>
</organism>
<dbReference type="CDD" id="cd24048">
    <property type="entry name" value="ASKHA_NBD_FtsA"/>
    <property type="match status" value="1"/>
</dbReference>
<gene>
    <name evidence="5" type="primary">ftsA</name>
    <name evidence="9" type="ORF">FC43_GL001315</name>
</gene>
<reference evidence="9 10" key="1">
    <citation type="journal article" date="2015" name="Genome Announc.">
        <title>Expanding the biotechnology potential of lactobacilli through comparative genomics of 213 strains and associated genera.</title>
        <authorList>
            <person name="Sun Z."/>
            <person name="Harris H.M."/>
            <person name="McCann A."/>
            <person name="Guo C."/>
            <person name="Argimon S."/>
            <person name="Zhang W."/>
            <person name="Yang X."/>
            <person name="Jeffery I.B."/>
            <person name="Cooney J.C."/>
            <person name="Kagawa T.F."/>
            <person name="Liu W."/>
            <person name="Song Y."/>
            <person name="Salvetti E."/>
            <person name="Wrobel A."/>
            <person name="Rasinkangas P."/>
            <person name="Parkhill J."/>
            <person name="Rea M.C."/>
            <person name="O'Sullivan O."/>
            <person name="Ritari J."/>
            <person name="Douillard F.P."/>
            <person name="Paul Ross R."/>
            <person name="Yang R."/>
            <person name="Briner A.E."/>
            <person name="Felis G.E."/>
            <person name="de Vos W.M."/>
            <person name="Barrangou R."/>
            <person name="Klaenhammer T.R."/>
            <person name="Caufield P.W."/>
            <person name="Cui Y."/>
            <person name="Zhang H."/>
            <person name="O'Toole P.W."/>
        </authorList>
    </citation>
    <scope>NUCLEOTIDE SEQUENCE [LARGE SCALE GENOMIC DNA]</scope>
    <source>
        <strain evidence="9 10">DSM 15946</strain>
    </source>
</reference>